<keyword evidence="2" id="KW-1185">Reference proteome</keyword>
<accession>A0ABU2P156</accession>
<organism evidence="1 2">
    <name type="scientific">Streptomyces hazeniae</name>
    <dbReference type="NCBI Taxonomy" id="3075538"/>
    <lineage>
        <taxon>Bacteria</taxon>
        <taxon>Bacillati</taxon>
        <taxon>Actinomycetota</taxon>
        <taxon>Actinomycetes</taxon>
        <taxon>Kitasatosporales</taxon>
        <taxon>Streptomycetaceae</taxon>
        <taxon>Streptomyces</taxon>
    </lineage>
</organism>
<comment type="caution">
    <text evidence="1">The sequence shown here is derived from an EMBL/GenBank/DDBJ whole genome shotgun (WGS) entry which is preliminary data.</text>
</comment>
<sequence>MPASLLGGAVLRGVVEGVLDEGGHLALTTSHDGAEADTVGR</sequence>
<protein>
    <submittedName>
        <fullName evidence="1">Uncharacterized protein</fullName>
    </submittedName>
</protein>
<dbReference type="Proteomes" id="UP001183414">
    <property type="component" value="Unassembled WGS sequence"/>
</dbReference>
<gene>
    <name evidence="1" type="ORF">RM572_27895</name>
</gene>
<evidence type="ECO:0000313" key="1">
    <source>
        <dbReference type="EMBL" id="MDT0382581.1"/>
    </source>
</evidence>
<reference evidence="2" key="1">
    <citation type="submission" date="2023-07" db="EMBL/GenBank/DDBJ databases">
        <title>30 novel species of actinomycetes from the DSMZ collection.</title>
        <authorList>
            <person name="Nouioui I."/>
        </authorList>
    </citation>
    <scope>NUCLEOTIDE SEQUENCE [LARGE SCALE GENOMIC DNA]</scope>
    <source>
        <strain evidence="2">DSM 42041</strain>
    </source>
</reference>
<dbReference type="EMBL" id="JAVREQ010000043">
    <property type="protein sequence ID" value="MDT0382581.1"/>
    <property type="molecule type" value="Genomic_DNA"/>
</dbReference>
<name>A0ABU2P156_9ACTN</name>
<proteinExistence type="predicted"/>
<evidence type="ECO:0000313" key="2">
    <source>
        <dbReference type="Proteomes" id="UP001183414"/>
    </source>
</evidence>
<dbReference type="RefSeq" id="WP_311676159.1">
    <property type="nucleotide sequence ID" value="NZ_JAVREQ010000043.1"/>
</dbReference>